<dbReference type="InterPro" id="IPR011006">
    <property type="entry name" value="CheY-like_superfamily"/>
</dbReference>
<evidence type="ECO:0000313" key="5">
    <source>
        <dbReference type="Proteomes" id="UP000029859"/>
    </source>
</evidence>
<feature type="domain" description="Response regulatory" evidence="3">
    <location>
        <begin position="3"/>
        <end position="129"/>
    </location>
</feature>
<dbReference type="PANTHER" id="PTHR45339:SF5">
    <property type="entry name" value="HISTIDINE KINASE"/>
    <property type="match status" value="1"/>
</dbReference>
<dbReference type="RefSeq" id="WP_048193795.1">
    <property type="nucleotide sequence ID" value="NZ_CAAGSM010000006.1"/>
</dbReference>
<dbReference type="GO" id="GO:0000160">
    <property type="term" value="P:phosphorelay signal transduction system"/>
    <property type="evidence" value="ECO:0007669"/>
    <property type="project" value="InterPro"/>
</dbReference>
<comment type="caution">
    <text evidence="4">The sequence shown here is derived from an EMBL/GenBank/DDBJ whole genome shotgun (WGS) entry which is preliminary data.</text>
</comment>
<sequence>MANILVVEDNSMNREFVVDLLEVEGHKVSQAENGFQALEFANKNEFDLILMDIQMPKMDGLEVLQRLKSSEKTRDIPAIAITAHEMKGMMVLPSWKWRGDEKFVSVGCDGYISKPIDIIEFKKTIEEFL</sequence>
<evidence type="ECO:0000259" key="3">
    <source>
        <dbReference type="PROSITE" id="PS50110"/>
    </source>
</evidence>
<dbReference type="SUPFAM" id="SSF52172">
    <property type="entry name" value="CheY-like"/>
    <property type="match status" value="1"/>
</dbReference>
<gene>
    <name evidence="4" type="ORF">LI82_05225</name>
</gene>
<name>A0A099T5G1_METMT</name>
<dbReference type="EMBL" id="JRHO01000009">
    <property type="protein sequence ID" value="KGK99398.1"/>
    <property type="molecule type" value="Genomic_DNA"/>
</dbReference>
<reference evidence="4 5" key="1">
    <citation type="submission" date="2014-09" db="EMBL/GenBank/DDBJ databases">
        <title>Draft genome sequence of an obligately methylotrophic methanogen, Methanococcoides methylutens, isolated from marine sediment.</title>
        <authorList>
            <person name="Guan Y."/>
            <person name="Ngugi D.K."/>
            <person name="Blom J."/>
            <person name="Ali S."/>
            <person name="Ferry J.G."/>
            <person name="Stingl U."/>
        </authorList>
    </citation>
    <scope>NUCLEOTIDE SEQUENCE [LARGE SCALE GENOMIC DNA]</scope>
    <source>
        <strain evidence="4 5">DSM 2657</strain>
    </source>
</reference>
<protein>
    <submittedName>
        <fullName evidence="4">Chemotaxis protein CheY</fullName>
    </submittedName>
</protein>
<accession>A0A099T5G1</accession>
<dbReference type="PANTHER" id="PTHR45339">
    <property type="entry name" value="HYBRID SIGNAL TRANSDUCTION HISTIDINE KINASE J"/>
    <property type="match status" value="1"/>
</dbReference>
<dbReference type="SMART" id="SM00448">
    <property type="entry name" value="REC"/>
    <property type="match status" value="1"/>
</dbReference>
<dbReference type="PROSITE" id="PS50110">
    <property type="entry name" value="RESPONSE_REGULATORY"/>
    <property type="match status" value="1"/>
</dbReference>
<dbReference type="Gene3D" id="3.40.50.2300">
    <property type="match status" value="1"/>
</dbReference>
<dbReference type="InterPro" id="IPR001789">
    <property type="entry name" value="Sig_transdc_resp-reg_receiver"/>
</dbReference>
<dbReference type="Proteomes" id="UP000029859">
    <property type="component" value="Unassembled WGS sequence"/>
</dbReference>
<dbReference type="Pfam" id="PF00072">
    <property type="entry name" value="Response_reg"/>
    <property type="match status" value="1"/>
</dbReference>
<organism evidence="4 5">
    <name type="scientific">Methanococcoides methylutens</name>
    <dbReference type="NCBI Taxonomy" id="2226"/>
    <lineage>
        <taxon>Archaea</taxon>
        <taxon>Methanobacteriati</taxon>
        <taxon>Methanobacteriota</taxon>
        <taxon>Stenosarchaea group</taxon>
        <taxon>Methanomicrobia</taxon>
        <taxon>Methanosarcinales</taxon>
        <taxon>Methanosarcinaceae</taxon>
        <taxon>Methanococcoides</taxon>
    </lineage>
</organism>
<dbReference type="OrthoDB" id="9652at2157"/>
<proteinExistence type="predicted"/>
<evidence type="ECO:0000256" key="2">
    <source>
        <dbReference type="PROSITE-ProRule" id="PRU00169"/>
    </source>
</evidence>
<evidence type="ECO:0000256" key="1">
    <source>
        <dbReference type="ARBA" id="ARBA00022553"/>
    </source>
</evidence>
<feature type="modified residue" description="4-aspartylphosphate" evidence="2">
    <location>
        <position position="52"/>
    </location>
</feature>
<dbReference type="AlphaFoldDB" id="A0A099T5G1"/>
<evidence type="ECO:0000313" key="4">
    <source>
        <dbReference type="EMBL" id="KGK99398.1"/>
    </source>
</evidence>
<keyword evidence="1 2" id="KW-0597">Phosphoprotein</keyword>
<keyword evidence="5" id="KW-1185">Reference proteome</keyword>